<feature type="domain" description="AMP-dependent synthetase/ligase" evidence="1">
    <location>
        <begin position="117"/>
        <end position="503"/>
    </location>
</feature>
<dbReference type="InterPro" id="IPR020845">
    <property type="entry name" value="AMP-binding_CS"/>
</dbReference>
<dbReference type="InterPro" id="IPR000873">
    <property type="entry name" value="AMP-dep_synth/lig_dom"/>
</dbReference>
<evidence type="ECO:0000259" key="1">
    <source>
        <dbReference type="Pfam" id="PF00501"/>
    </source>
</evidence>
<dbReference type="GO" id="GO:0006629">
    <property type="term" value="P:lipid metabolic process"/>
    <property type="evidence" value="ECO:0007669"/>
    <property type="project" value="InterPro"/>
</dbReference>
<sequence>MATENAMPRKLWEHHDPKSTQMWKFLKSTEKFTGTNFTDFDALHQYSCNHISDFWRHCFDHFPIVYSGTIPKHVVDETVRMDSIPKWFQGVKTNFTENILFRGDVQGKSCKSGKEDDKIACTEVREGSFLQPIRRISWRELRERTGRVEQAMKAHGVKKRDRIAVVSSNSLDTLTVFLATAALGAIFSSSSTDMGVKGILDRLTQIRPKILFMDDWALYQGKWIDLRRKMADIVSSMTDIPEFQGVVSQARLLHKPSDVSCVARCQTWNQFLSAATSSDLEFEQVDFSDPLLIVYSSGTTGIPKCIVHAVGGVVLNGHKECRLHREMDEYSCQLQYSTTGWIMYLGAVQALLVGCRMIMYDGSPFAPNITNFLRLVGQEKVTHLSISPRYLQTLQTNNVIPKRETDLSNLKVLTSTGMVLSDALFEWVYDVGFPPHIQLDNISGGTDLAGCFGCSNPISPLYVGGCQSLSLGMAVAVFDSTIEGGRGVQGIPVEPGVPGELVCTKVFPTMPIMFWAEDGAQRYFKSYFEKYDNCWTHGDFISIHPTTKQVLFFGRADGVLNPSGVRFGSSEIYSIIETRFSDTVADSICVGQRRPQDSDESVMLFLLMKPGQPFTSSLVRAVKEAVRMEYGPRYVPKYVFETPEIPTTVNLKKVELPVKQIVSGKVINPSSTLANPQSLDYYYRFAKDENLIVDPTSKL</sequence>
<dbReference type="Proteomes" id="UP001203852">
    <property type="component" value="Unassembled WGS sequence"/>
</dbReference>
<evidence type="ECO:0000313" key="2">
    <source>
        <dbReference type="EMBL" id="KAI1617006.1"/>
    </source>
</evidence>
<dbReference type="SUPFAM" id="SSF56801">
    <property type="entry name" value="Acetyl-CoA synthetase-like"/>
    <property type="match status" value="1"/>
</dbReference>
<accession>A0AAN6E2K0</accession>
<dbReference type="InterPro" id="IPR005914">
    <property type="entry name" value="Acac_CoA_synth"/>
</dbReference>
<name>A0AAN6E2K0_9EURO</name>
<dbReference type="InterPro" id="IPR045851">
    <property type="entry name" value="AMP-bd_C_sf"/>
</dbReference>
<dbReference type="Gene3D" id="3.30.300.30">
    <property type="match status" value="1"/>
</dbReference>
<dbReference type="PANTHER" id="PTHR42921:SF4">
    <property type="entry name" value="ACETOACETYL-COA SYNTHASE (AFU_ORTHOLOGUE AFUA_8G04770)"/>
    <property type="match status" value="1"/>
</dbReference>
<keyword evidence="3" id="KW-1185">Reference proteome</keyword>
<comment type="caution">
    <text evidence="2">The sequence shown here is derived from an EMBL/GenBank/DDBJ whole genome shotgun (WGS) entry which is preliminary data.</text>
</comment>
<evidence type="ECO:0000313" key="3">
    <source>
        <dbReference type="Proteomes" id="UP001203852"/>
    </source>
</evidence>
<dbReference type="InterPro" id="IPR042099">
    <property type="entry name" value="ANL_N_sf"/>
</dbReference>
<organism evidence="2 3">
    <name type="scientific">Exophiala viscosa</name>
    <dbReference type="NCBI Taxonomy" id="2486360"/>
    <lineage>
        <taxon>Eukaryota</taxon>
        <taxon>Fungi</taxon>
        <taxon>Dikarya</taxon>
        <taxon>Ascomycota</taxon>
        <taxon>Pezizomycotina</taxon>
        <taxon>Eurotiomycetes</taxon>
        <taxon>Chaetothyriomycetidae</taxon>
        <taxon>Chaetothyriales</taxon>
        <taxon>Herpotrichiellaceae</taxon>
        <taxon>Exophiala</taxon>
    </lineage>
</organism>
<dbReference type="PROSITE" id="PS00455">
    <property type="entry name" value="AMP_BINDING"/>
    <property type="match status" value="1"/>
</dbReference>
<dbReference type="EMBL" id="MU404351">
    <property type="protein sequence ID" value="KAI1617006.1"/>
    <property type="molecule type" value="Genomic_DNA"/>
</dbReference>
<dbReference type="GO" id="GO:0030729">
    <property type="term" value="F:acetoacetate-CoA ligase activity"/>
    <property type="evidence" value="ECO:0007669"/>
    <property type="project" value="InterPro"/>
</dbReference>
<reference evidence="2" key="1">
    <citation type="journal article" date="2022" name="bioRxiv">
        <title>Deciphering the potential niche of two novel black yeast fungi from a biological soil crust based on their genomes, phenotypes, and melanin regulation.</title>
        <authorList>
            <consortium name="DOE Joint Genome Institute"/>
            <person name="Carr E.C."/>
            <person name="Barton Q."/>
            <person name="Grambo S."/>
            <person name="Sullivan M."/>
            <person name="Renfro C.M."/>
            <person name="Kuo A."/>
            <person name="Pangilinan J."/>
            <person name="Lipzen A."/>
            <person name="Keymanesh K."/>
            <person name="Savage E."/>
            <person name="Barry K."/>
            <person name="Grigoriev I.V."/>
            <person name="Riekhof W.R."/>
            <person name="Harris S.S."/>
        </authorList>
    </citation>
    <scope>NUCLEOTIDE SEQUENCE</scope>
    <source>
        <strain evidence="2">JF 03-4F</strain>
    </source>
</reference>
<dbReference type="PANTHER" id="PTHR42921">
    <property type="entry name" value="ACETOACETYL-COA SYNTHETASE"/>
    <property type="match status" value="1"/>
</dbReference>
<keyword evidence="2" id="KW-0436">Ligase</keyword>
<dbReference type="AlphaFoldDB" id="A0AAN6E2K0"/>
<protein>
    <submittedName>
        <fullName evidence="2">Acetoacetate-CoA ligase</fullName>
    </submittedName>
</protein>
<dbReference type="NCBIfam" id="TIGR01217">
    <property type="entry name" value="ac_ac_CoA_syn"/>
    <property type="match status" value="1"/>
</dbReference>
<proteinExistence type="predicted"/>
<dbReference type="Gene3D" id="3.40.50.12780">
    <property type="entry name" value="N-terminal domain of ligase-like"/>
    <property type="match status" value="1"/>
</dbReference>
<gene>
    <name evidence="2" type="ORF">EDD36DRAFT_472312</name>
</gene>
<dbReference type="Pfam" id="PF00501">
    <property type="entry name" value="AMP-binding"/>
    <property type="match status" value="1"/>
</dbReference>